<dbReference type="PRINTS" id="PR00455">
    <property type="entry name" value="HTHTETR"/>
</dbReference>
<dbReference type="SUPFAM" id="SSF46689">
    <property type="entry name" value="Homeodomain-like"/>
    <property type="match status" value="1"/>
</dbReference>
<dbReference type="InterPro" id="IPR001647">
    <property type="entry name" value="HTH_TetR"/>
</dbReference>
<comment type="caution">
    <text evidence="4">The sequence shown here is derived from an EMBL/GenBank/DDBJ whole genome shotgun (WGS) entry which is preliminary data.</text>
</comment>
<feature type="DNA-binding region" description="H-T-H motif" evidence="2">
    <location>
        <begin position="38"/>
        <end position="57"/>
    </location>
</feature>
<dbReference type="PROSITE" id="PS50977">
    <property type="entry name" value="HTH_TETR_2"/>
    <property type="match status" value="1"/>
</dbReference>
<dbReference type="InterPro" id="IPR009057">
    <property type="entry name" value="Homeodomain-like_sf"/>
</dbReference>
<protein>
    <submittedName>
        <fullName evidence="4">TetR family transcriptional regulator</fullName>
    </submittedName>
</protein>
<accession>A0A9W6LJ68</accession>
<sequence length="230" mass="24927">MNDGFRRARTEEQRAERREAIVAAALELLDEVRVNDLTLTELARRSGLAKSNVLRYFESREAVLLDVYNREFRDWLDELERELPPTADADIESVAAALAGTAARRPRLCELAATSQAVLERNLSAGVAATYKLAFVANARRFAAIVGGRLGGFSENASIALAGMVILGIGGIWAGTRPSPGMEAAYELLPELAAMRHDLNASLHEFVATTLTGLVHREPNPIAAQASKTT</sequence>
<name>A0A9W6LJ68_9ACTN</name>
<keyword evidence="5" id="KW-1185">Reference proteome</keyword>
<proteinExistence type="predicted"/>
<evidence type="ECO:0000256" key="1">
    <source>
        <dbReference type="ARBA" id="ARBA00023125"/>
    </source>
</evidence>
<dbReference type="Pfam" id="PF00440">
    <property type="entry name" value="TetR_N"/>
    <property type="match status" value="1"/>
</dbReference>
<evidence type="ECO:0000313" key="4">
    <source>
        <dbReference type="EMBL" id="GLI44699.1"/>
    </source>
</evidence>
<evidence type="ECO:0000259" key="3">
    <source>
        <dbReference type="PROSITE" id="PS50977"/>
    </source>
</evidence>
<dbReference type="Pfam" id="PF17929">
    <property type="entry name" value="TetR_C_34"/>
    <property type="match status" value="1"/>
</dbReference>
<dbReference type="AlphaFoldDB" id="A0A9W6LJ68"/>
<dbReference type="PANTHER" id="PTHR30055">
    <property type="entry name" value="HTH-TYPE TRANSCRIPTIONAL REGULATOR RUTR"/>
    <property type="match status" value="1"/>
</dbReference>
<evidence type="ECO:0000313" key="5">
    <source>
        <dbReference type="Proteomes" id="UP001144313"/>
    </source>
</evidence>
<dbReference type="PANTHER" id="PTHR30055:SF226">
    <property type="entry name" value="HTH-TYPE TRANSCRIPTIONAL REGULATOR PKSA"/>
    <property type="match status" value="1"/>
</dbReference>
<keyword evidence="1 2" id="KW-0238">DNA-binding</keyword>
<dbReference type="Proteomes" id="UP001144313">
    <property type="component" value="Unassembled WGS sequence"/>
</dbReference>
<dbReference type="GO" id="GO:0000976">
    <property type="term" value="F:transcription cis-regulatory region binding"/>
    <property type="evidence" value="ECO:0007669"/>
    <property type="project" value="TreeGrafter"/>
</dbReference>
<dbReference type="InterPro" id="IPR050109">
    <property type="entry name" value="HTH-type_TetR-like_transc_reg"/>
</dbReference>
<dbReference type="InterPro" id="IPR041483">
    <property type="entry name" value="TetR_C_34"/>
</dbReference>
<dbReference type="RefSeq" id="WP_270117352.1">
    <property type="nucleotide sequence ID" value="NZ_BAAAOL010000001.1"/>
</dbReference>
<dbReference type="EMBL" id="BSDT01000001">
    <property type="protein sequence ID" value="GLI44699.1"/>
    <property type="molecule type" value="Genomic_DNA"/>
</dbReference>
<organism evidence="4 5">
    <name type="scientific">Glycomyces algeriensis</name>
    <dbReference type="NCBI Taxonomy" id="256037"/>
    <lineage>
        <taxon>Bacteria</taxon>
        <taxon>Bacillati</taxon>
        <taxon>Actinomycetota</taxon>
        <taxon>Actinomycetes</taxon>
        <taxon>Glycomycetales</taxon>
        <taxon>Glycomycetaceae</taxon>
        <taxon>Glycomyces</taxon>
    </lineage>
</organism>
<reference evidence="4" key="1">
    <citation type="submission" date="2022-12" db="EMBL/GenBank/DDBJ databases">
        <title>Reference genome sequencing for broad-spectrum identification of bacterial and archaeal isolates by mass spectrometry.</title>
        <authorList>
            <person name="Sekiguchi Y."/>
            <person name="Tourlousse D.M."/>
        </authorList>
    </citation>
    <scope>NUCLEOTIDE SEQUENCE</scope>
    <source>
        <strain evidence="4">LLR39Z86</strain>
    </source>
</reference>
<evidence type="ECO:0000256" key="2">
    <source>
        <dbReference type="PROSITE-ProRule" id="PRU00335"/>
    </source>
</evidence>
<dbReference type="GO" id="GO:0003700">
    <property type="term" value="F:DNA-binding transcription factor activity"/>
    <property type="evidence" value="ECO:0007669"/>
    <property type="project" value="TreeGrafter"/>
</dbReference>
<dbReference type="Gene3D" id="1.10.357.10">
    <property type="entry name" value="Tetracycline Repressor, domain 2"/>
    <property type="match status" value="1"/>
</dbReference>
<gene>
    <name evidence="4" type="ORF">GALLR39Z86_45490</name>
</gene>
<feature type="domain" description="HTH tetR-type" evidence="3">
    <location>
        <begin position="15"/>
        <end position="75"/>
    </location>
</feature>